<proteinExistence type="predicted"/>
<organism evidence="2 3">
    <name type="scientific">Bugula neritina</name>
    <name type="common">Brown bryozoan</name>
    <name type="synonym">Sertularia neritina</name>
    <dbReference type="NCBI Taxonomy" id="10212"/>
    <lineage>
        <taxon>Eukaryota</taxon>
        <taxon>Metazoa</taxon>
        <taxon>Spiralia</taxon>
        <taxon>Lophotrochozoa</taxon>
        <taxon>Bryozoa</taxon>
        <taxon>Gymnolaemata</taxon>
        <taxon>Cheilostomatida</taxon>
        <taxon>Flustrina</taxon>
        <taxon>Buguloidea</taxon>
        <taxon>Bugulidae</taxon>
        <taxon>Bugula</taxon>
    </lineage>
</organism>
<keyword evidence="3" id="KW-1185">Reference proteome</keyword>
<dbReference type="AlphaFoldDB" id="A0A7J7JBV5"/>
<feature type="signal peptide" evidence="1">
    <location>
        <begin position="1"/>
        <end position="18"/>
    </location>
</feature>
<reference evidence="2" key="1">
    <citation type="submission" date="2020-06" db="EMBL/GenBank/DDBJ databases">
        <title>Draft genome of Bugula neritina, a colonial animal packing powerful symbionts and potential medicines.</title>
        <authorList>
            <person name="Rayko M."/>
        </authorList>
    </citation>
    <scope>NUCLEOTIDE SEQUENCE [LARGE SCALE GENOMIC DNA]</scope>
    <source>
        <strain evidence="2">Kwan_BN1</strain>
    </source>
</reference>
<dbReference type="EMBL" id="VXIV02002669">
    <property type="protein sequence ID" value="KAF6023739.1"/>
    <property type="molecule type" value="Genomic_DNA"/>
</dbReference>
<evidence type="ECO:0000256" key="1">
    <source>
        <dbReference type="SAM" id="SignalP"/>
    </source>
</evidence>
<protein>
    <recommendedName>
        <fullName evidence="4">Secreted protein</fullName>
    </recommendedName>
</protein>
<feature type="chain" id="PRO_5029604200" description="Secreted protein" evidence="1">
    <location>
        <begin position="19"/>
        <end position="77"/>
    </location>
</feature>
<evidence type="ECO:0000313" key="3">
    <source>
        <dbReference type="Proteomes" id="UP000593567"/>
    </source>
</evidence>
<keyword evidence="1" id="KW-0732">Signal</keyword>
<evidence type="ECO:0000313" key="2">
    <source>
        <dbReference type="EMBL" id="KAF6023739.1"/>
    </source>
</evidence>
<comment type="caution">
    <text evidence="2">The sequence shown here is derived from an EMBL/GenBank/DDBJ whole genome shotgun (WGS) entry which is preliminary data.</text>
</comment>
<dbReference type="Proteomes" id="UP000593567">
    <property type="component" value="Unassembled WGS sequence"/>
</dbReference>
<gene>
    <name evidence="2" type="ORF">EB796_017951</name>
</gene>
<evidence type="ECO:0008006" key="4">
    <source>
        <dbReference type="Google" id="ProtNLM"/>
    </source>
</evidence>
<name>A0A7J7JBV5_BUGNE</name>
<sequence length="77" mass="8853">MLRLIYVTLMIMRVGCQGYVALPGRAIATVPWLEKVTPLHLNKAANLIRVKLGRPDRNISFQHISRQPRKFKTKKAK</sequence>
<accession>A0A7J7JBV5</accession>